<dbReference type="Proteomes" id="UP001642501">
    <property type="component" value="Unassembled WGS sequence"/>
</dbReference>
<feature type="compositionally biased region" description="Polar residues" evidence="1">
    <location>
        <begin position="35"/>
        <end position="45"/>
    </location>
</feature>
<evidence type="ECO:0000313" key="3">
    <source>
        <dbReference type="Proteomes" id="UP001642501"/>
    </source>
</evidence>
<sequence>MPYKHIAARLRKTELACRLHYHQLSNASNRRKRTTSMSPDSSTGGCSPEIPASLPPLISEQVQHLQHHTPSPSPPGSSGSRGYPYNDTHIRSHVHSHGYAITRQNSQNYSHSPSNDILLPKINTDVTDATTSVHNGTSPRLPAILPMPVSMPLTLNGSNSTRTFGSASHVHESYLAPLHSGGHISPPAFLSSTPTSSTATRSTVPNSGTVPHSLCLDYGGQSPLPLPAETHQPVDMVRLQSVYASLRAPFWAAIASEYGHGSDPAVLEQAWQMGGVLPPPGLSTTITSNVTTPTRSMTPDTATKVYSAKASQQSLGTSMSAASDKTRISSILGIDANPRGPEEREMVRRLEEERFVATSVSC</sequence>
<comment type="caution">
    <text evidence="2">The sequence shown here is derived from an EMBL/GenBank/DDBJ whole genome shotgun (WGS) entry which is preliminary data.</text>
</comment>
<proteinExistence type="predicted"/>
<keyword evidence="3" id="KW-1185">Reference proteome</keyword>
<organism evidence="2 3">
    <name type="scientific">Sporothrix epigloea</name>
    <dbReference type="NCBI Taxonomy" id="1892477"/>
    <lineage>
        <taxon>Eukaryota</taxon>
        <taxon>Fungi</taxon>
        <taxon>Dikarya</taxon>
        <taxon>Ascomycota</taxon>
        <taxon>Pezizomycotina</taxon>
        <taxon>Sordariomycetes</taxon>
        <taxon>Sordariomycetidae</taxon>
        <taxon>Ophiostomatales</taxon>
        <taxon>Ophiostomataceae</taxon>
        <taxon>Sporothrix</taxon>
    </lineage>
</organism>
<dbReference type="EMBL" id="CAWUOM010000025">
    <property type="protein sequence ID" value="CAK7266456.1"/>
    <property type="molecule type" value="Genomic_DNA"/>
</dbReference>
<reference evidence="2 3" key="1">
    <citation type="submission" date="2024-01" db="EMBL/GenBank/DDBJ databases">
        <authorList>
            <person name="Allen C."/>
            <person name="Tagirdzhanova G."/>
        </authorList>
    </citation>
    <scope>NUCLEOTIDE SEQUENCE [LARGE SCALE GENOMIC DNA]</scope>
    <source>
        <strain evidence="2 3">CBS 573.63</strain>
    </source>
</reference>
<name>A0ABP0DFN0_9PEZI</name>
<feature type="compositionally biased region" description="Low complexity" evidence="1">
    <location>
        <begin position="76"/>
        <end position="85"/>
    </location>
</feature>
<evidence type="ECO:0000313" key="2">
    <source>
        <dbReference type="EMBL" id="CAK7266456.1"/>
    </source>
</evidence>
<evidence type="ECO:0000256" key="1">
    <source>
        <dbReference type="SAM" id="MobiDB-lite"/>
    </source>
</evidence>
<gene>
    <name evidence="2" type="ORF">SEPCBS57363_002097</name>
</gene>
<protein>
    <submittedName>
        <fullName evidence="2">Uncharacterized protein</fullName>
    </submittedName>
</protein>
<accession>A0ABP0DFN0</accession>
<feature type="region of interest" description="Disordered" evidence="1">
    <location>
        <begin position="26"/>
        <end position="89"/>
    </location>
</feature>